<evidence type="ECO:0000313" key="2">
    <source>
        <dbReference type="Proteomes" id="UP000831701"/>
    </source>
</evidence>
<keyword evidence="2" id="KW-1185">Reference proteome</keyword>
<dbReference type="Proteomes" id="UP000831701">
    <property type="component" value="Chromosome 23"/>
</dbReference>
<sequence>MLNCFISGNKRFDEPDVVNVSSYQPTVTEVRAGCQRSEAQRSAGRLLTRSKCPEKTTRSKMSGCDLSGDGGEAAEPGSSRHLFALCGLLSSLTGSDRGGTMLTMLTSMYLVVRAVSSQFRTTMCSGASPCGAFRSLTHTLTKPVCPPLQAEPIRVVVTGAAGQIAYSLLYSIAKGDVFGKDQPIILVLLDIPPMLPVLDGVVMELQDCALPLLREVIPTDKVEVGFKDIDAAILVGSMPRKEGMERKDLLKANVAIFKTQGAALDKYAKKTVKVLVVGNPANTNCLIASKSAPSIPKENFSCLTRLDHNRACSQVAMRCGVSSDKVKNVIIWGNHSSTQYPDVHHAKVNVHGSEVDAYDAVKDESWLRGDFISTVQQRGAAVIKARKLSSAMSAAKAICDHMRDIWFGTKEGEFISMGVYAAGNPYGIPEDLIYSFPIEIKNKTWKMVEGLPINDFSRAKMDATAAELVEERDTALDFLSHRATADLPAQEAEVFYDSVQGLSSGQHLYDSVVASAIFYGIVCWASSIITDRDRRRMDRLVRRASSVLGCPLDSVEVVGNGRMMAKLSCHPSSGLCCLDPNYSGTDLTRGAMTEFQEKLRQQHEDSMHRELEALLSTADKAEAEISRKDFDGFKKIFHRFLQVKGPAVDWARINRPPEDSECPFQNIINTWDIKHVTQFGYDALTVPLPSNQIQPYEKIKAKGLPDDISASLNKLAVVKLNGGLGTSMGCKGPKSLISVRNENTFLDLTVQQIEHLNKTFNADVPLVLMNSFNTDEDTKKILQKYKHHRVKIHTFNQSRYPRINKESLLPIAKNMGLSGDNSEAWYPPGHGDIYASFYNCGLLDKLIAEGKEYIFVSNIDNLGATVDLFILHHLMSQPADRRCEFIMEVTDKTRADVKGGTLIQYENHLRLLEIAQVPKAHVDEFKSVTKFKIFNTNNLWISLPAIKRLHEKNSMDLEIIVNPKTLDGGLNVIQLETAVGAAIKSFDNAMGVNVPRSRFLPVKTTSDLLLVMSNLYSLDAGSLTMSKKREFPTTPHVKLGSSFTKDENRIVPPESEGRLSAEFNSPLQYPGVDLPWEAEKCDPPVVGTHSPVPLFKKRDHHPSLPLQRYCPQPPCNVAEACQPRQPHNIQRFEVLRADLIHPRRLATEELANYLSDFGLGDGRVHLRVPILCFLIGRQVGGIEEILEVQEFLCRLESIPDMLELDHLTVSGDVTFGKNVSLKGTVIIIANHGDRIDIPAGAMLENKIVSGNLRILDH</sequence>
<protein>
    <submittedName>
        <fullName evidence="1">Uncharacterized protein</fullName>
    </submittedName>
</protein>
<dbReference type="EMBL" id="CM041553">
    <property type="protein sequence ID" value="KAI3353570.1"/>
    <property type="molecule type" value="Genomic_DNA"/>
</dbReference>
<name>A0ACB8VD49_9TELE</name>
<comment type="caution">
    <text evidence="1">The sequence shown here is derived from an EMBL/GenBank/DDBJ whole genome shotgun (WGS) entry which is preliminary data.</text>
</comment>
<organism evidence="1 2">
    <name type="scientific">Scortum barcoo</name>
    <name type="common">barcoo grunter</name>
    <dbReference type="NCBI Taxonomy" id="214431"/>
    <lineage>
        <taxon>Eukaryota</taxon>
        <taxon>Metazoa</taxon>
        <taxon>Chordata</taxon>
        <taxon>Craniata</taxon>
        <taxon>Vertebrata</taxon>
        <taxon>Euteleostomi</taxon>
        <taxon>Actinopterygii</taxon>
        <taxon>Neopterygii</taxon>
        <taxon>Teleostei</taxon>
        <taxon>Neoteleostei</taxon>
        <taxon>Acanthomorphata</taxon>
        <taxon>Eupercaria</taxon>
        <taxon>Centrarchiformes</taxon>
        <taxon>Terapontoidei</taxon>
        <taxon>Terapontidae</taxon>
        <taxon>Scortum</taxon>
    </lineage>
</organism>
<evidence type="ECO:0000313" key="1">
    <source>
        <dbReference type="EMBL" id="KAI3353570.1"/>
    </source>
</evidence>
<accession>A0ACB8VD49</accession>
<proteinExistence type="predicted"/>
<gene>
    <name evidence="1" type="ORF">L3Q82_020090</name>
</gene>
<reference evidence="1" key="1">
    <citation type="submission" date="2022-04" db="EMBL/GenBank/DDBJ databases">
        <title>Jade perch genome.</title>
        <authorList>
            <person name="Chao B."/>
        </authorList>
    </citation>
    <scope>NUCLEOTIDE SEQUENCE</scope>
    <source>
        <strain evidence="1">CB-2022</strain>
    </source>
</reference>